<evidence type="ECO:0000313" key="4">
    <source>
        <dbReference type="Proteomes" id="UP000183413"/>
    </source>
</evidence>
<dbReference type="STRING" id="1993.SAMN04489713_10332"/>
<proteinExistence type="predicted"/>
<feature type="region of interest" description="Disordered" evidence="1">
    <location>
        <begin position="1"/>
        <end position="20"/>
    </location>
</feature>
<evidence type="ECO:0000259" key="2">
    <source>
        <dbReference type="Pfam" id="PF04149"/>
    </source>
</evidence>
<dbReference type="InterPro" id="IPR007278">
    <property type="entry name" value="DUF397"/>
</dbReference>
<gene>
    <name evidence="3" type="ORF">SAMN04489713_10332</name>
</gene>
<dbReference type="RefSeq" id="WP_075020651.1">
    <property type="nucleotide sequence ID" value="NZ_FOVH01000003.1"/>
</dbReference>
<dbReference type="InParanoid" id="A0A1I5BUT9"/>
<name>A0A1I5BUT9_9ACTN</name>
<dbReference type="AlphaFoldDB" id="A0A1I5BUT9"/>
<organism evidence="3 4">
    <name type="scientific">Actinomadura madurae</name>
    <dbReference type="NCBI Taxonomy" id="1993"/>
    <lineage>
        <taxon>Bacteria</taxon>
        <taxon>Bacillati</taxon>
        <taxon>Actinomycetota</taxon>
        <taxon>Actinomycetes</taxon>
        <taxon>Streptosporangiales</taxon>
        <taxon>Thermomonosporaceae</taxon>
        <taxon>Actinomadura</taxon>
    </lineage>
</organism>
<dbReference type="Proteomes" id="UP000183413">
    <property type="component" value="Unassembled WGS sequence"/>
</dbReference>
<dbReference type="EMBL" id="FOVH01000003">
    <property type="protein sequence ID" value="SFN78428.1"/>
    <property type="molecule type" value="Genomic_DNA"/>
</dbReference>
<feature type="domain" description="DUF397" evidence="2">
    <location>
        <begin position="7"/>
        <end position="59"/>
    </location>
</feature>
<keyword evidence="4" id="KW-1185">Reference proteome</keyword>
<evidence type="ECO:0000313" key="3">
    <source>
        <dbReference type="EMBL" id="SFN78428.1"/>
    </source>
</evidence>
<accession>A0A1I5BUT9</accession>
<dbReference type="Pfam" id="PF04149">
    <property type="entry name" value="DUF397"/>
    <property type="match status" value="1"/>
</dbReference>
<reference evidence="3 4" key="1">
    <citation type="submission" date="2016-10" db="EMBL/GenBank/DDBJ databases">
        <authorList>
            <person name="de Groot N.N."/>
        </authorList>
    </citation>
    <scope>NUCLEOTIDE SEQUENCE [LARGE SCALE GENOMIC DNA]</scope>
    <source>
        <strain evidence="3 4">DSM 43067</strain>
    </source>
</reference>
<dbReference type="OrthoDB" id="3432106at2"/>
<protein>
    <recommendedName>
        <fullName evidence="2">DUF397 domain-containing protein</fullName>
    </recommendedName>
</protein>
<evidence type="ECO:0000256" key="1">
    <source>
        <dbReference type="SAM" id="MobiDB-lite"/>
    </source>
</evidence>
<sequence>MTASGIRWRKSGRSGPHGGECVEVAELASGVAVRDSKDPDGPRLVIGGAAWRVFADRVKCSDYDLDMHG</sequence>